<sequence length="729" mass="80709">MKKVLFSILFIGNYVASQAQEKDSTILKNTDLHEVIIRGVNNSADVSSEYTSRIPLKNLENPQVTHSVNSKLILNRNYFVQYNMLSNVTGVSPSWAGVSPYYTVRGFRTRSNFRNGILGYVASDIDPVNIAQLDVIKGPSGTLFGSSMTVFGGVINRVTVKPQDDNFTSITLAGGNNNFQRATFDVNTKLDTESKGLMRITGAYTNKESFQDQGIYQNLFLAPSFTYKVSDKLRIDAEAEILRRVSTNNLLLTPMNPLKNGVLTYAESPSGLNLDYYKSYTDNSVLYKTTAINFYGKISYILSNQWKSETNLMTSNSESYGNYQTMVMANNNASIVRRIVNYAPETIINQQVQQNFIGDLTTGSVRHRVLLGADYYRYVYGTTANGLDGSKANAANSVARPTFDTVAVVGKSVNYGLLNESEINSRLLGRVPAITKTTLTTYSVYASDVINLTKNLTLMLSARVDFLQNSGTYNKTTDVWTGAYNQTAFSPKVGLTYQLLPEQLAFFVSYMNGFQNVAPVSQVDGTVANFKPQYGNQFETGLKYSQEKHLLDASLSLYDIRISNTVRANPENVSMFIQNGAQYSRGAELDLQSRPIEGLYFHAGLAYNDSKLTASDANTEGLRPVNSGPAWMSNWYANYTFMKGTLKGFSVGFGGNYYGKDNIINTKSAGTFATDAYTLFNAVLSYSQKAYTLSLSGDNIFDTQYYYGGRGFITPGNLRQVIVSLKLNL</sequence>
<keyword evidence="8" id="KW-0406">Ion transport</keyword>
<keyword evidence="10 12" id="KW-0472">Membrane</keyword>
<evidence type="ECO:0000256" key="8">
    <source>
        <dbReference type="ARBA" id="ARBA00023065"/>
    </source>
</evidence>
<evidence type="ECO:0000256" key="5">
    <source>
        <dbReference type="ARBA" id="ARBA00022692"/>
    </source>
</evidence>
<evidence type="ECO:0000256" key="12">
    <source>
        <dbReference type="PROSITE-ProRule" id="PRU01360"/>
    </source>
</evidence>
<keyword evidence="17" id="KW-1185">Reference proteome</keyword>
<dbReference type="SUPFAM" id="SSF56935">
    <property type="entry name" value="Porins"/>
    <property type="match status" value="1"/>
</dbReference>
<dbReference type="Pfam" id="PF00593">
    <property type="entry name" value="TonB_dep_Rec_b-barrel"/>
    <property type="match status" value="1"/>
</dbReference>
<accession>A0ABT6Y5P5</accession>
<evidence type="ECO:0000256" key="13">
    <source>
        <dbReference type="RuleBase" id="RU003357"/>
    </source>
</evidence>
<dbReference type="InterPro" id="IPR037066">
    <property type="entry name" value="Plug_dom_sf"/>
</dbReference>
<name>A0ABT6Y5P5_9BACT</name>
<protein>
    <submittedName>
        <fullName evidence="16">TonB-dependent receptor</fullName>
    </submittedName>
</protein>
<keyword evidence="5 12" id="KW-0812">Transmembrane</keyword>
<organism evidence="16 17">
    <name type="scientific">Flectobacillus roseus</name>
    <dbReference type="NCBI Taxonomy" id="502259"/>
    <lineage>
        <taxon>Bacteria</taxon>
        <taxon>Pseudomonadati</taxon>
        <taxon>Bacteroidota</taxon>
        <taxon>Cytophagia</taxon>
        <taxon>Cytophagales</taxon>
        <taxon>Flectobacillaceae</taxon>
        <taxon>Flectobacillus</taxon>
    </lineage>
</organism>
<gene>
    <name evidence="16" type="ORF">QM524_06690</name>
</gene>
<keyword evidence="6" id="KW-0732">Signal</keyword>
<evidence type="ECO:0000256" key="10">
    <source>
        <dbReference type="ARBA" id="ARBA00023136"/>
    </source>
</evidence>
<comment type="subcellular location">
    <subcellularLocation>
        <location evidence="1 12">Cell outer membrane</location>
        <topology evidence="1 12">Multi-pass membrane protein</topology>
    </subcellularLocation>
</comment>
<keyword evidence="11 12" id="KW-0998">Cell outer membrane</keyword>
<evidence type="ECO:0000256" key="7">
    <source>
        <dbReference type="ARBA" id="ARBA00023004"/>
    </source>
</evidence>
<dbReference type="PANTHER" id="PTHR32552:SF68">
    <property type="entry name" value="FERRICHROME OUTER MEMBRANE TRANSPORTER_PHAGE RECEPTOR"/>
    <property type="match status" value="1"/>
</dbReference>
<dbReference type="EMBL" id="JASHIF010000004">
    <property type="protein sequence ID" value="MDI9858887.1"/>
    <property type="molecule type" value="Genomic_DNA"/>
</dbReference>
<dbReference type="Gene3D" id="2.40.170.20">
    <property type="entry name" value="TonB-dependent receptor, beta-barrel domain"/>
    <property type="match status" value="1"/>
</dbReference>
<dbReference type="InterPro" id="IPR036942">
    <property type="entry name" value="Beta-barrel_TonB_sf"/>
</dbReference>
<reference evidence="16 17" key="1">
    <citation type="submission" date="2023-05" db="EMBL/GenBank/DDBJ databases">
        <title>Novel species of genus Flectobacillus isolated from stream in China.</title>
        <authorList>
            <person name="Lu H."/>
        </authorList>
    </citation>
    <scope>NUCLEOTIDE SEQUENCE [LARGE SCALE GENOMIC DNA]</scope>
    <source>
        <strain evidence="16 17">KCTC 42575</strain>
    </source>
</reference>
<feature type="domain" description="TonB-dependent receptor plug" evidence="15">
    <location>
        <begin position="59"/>
        <end position="147"/>
    </location>
</feature>
<evidence type="ECO:0000313" key="16">
    <source>
        <dbReference type="EMBL" id="MDI9858887.1"/>
    </source>
</evidence>
<proteinExistence type="inferred from homology"/>
<dbReference type="CDD" id="cd01347">
    <property type="entry name" value="ligand_gated_channel"/>
    <property type="match status" value="1"/>
</dbReference>
<evidence type="ECO:0000259" key="14">
    <source>
        <dbReference type="Pfam" id="PF00593"/>
    </source>
</evidence>
<comment type="similarity">
    <text evidence="12 13">Belongs to the TonB-dependent receptor family.</text>
</comment>
<comment type="caution">
    <text evidence="16">The sequence shown here is derived from an EMBL/GenBank/DDBJ whole genome shotgun (WGS) entry which is preliminary data.</text>
</comment>
<dbReference type="Proteomes" id="UP001236507">
    <property type="component" value="Unassembled WGS sequence"/>
</dbReference>
<dbReference type="RefSeq" id="WP_283343968.1">
    <property type="nucleotide sequence ID" value="NZ_JASHIF010000004.1"/>
</dbReference>
<evidence type="ECO:0000256" key="11">
    <source>
        <dbReference type="ARBA" id="ARBA00023237"/>
    </source>
</evidence>
<evidence type="ECO:0000256" key="2">
    <source>
        <dbReference type="ARBA" id="ARBA00022448"/>
    </source>
</evidence>
<dbReference type="Pfam" id="PF07715">
    <property type="entry name" value="Plug"/>
    <property type="match status" value="1"/>
</dbReference>
<dbReference type="InterPro" id="IPR039426">
    <property type="entry name" value="TonB-dep_rcpt-like"/>
</dbReference>
<keyword evidence="9 13" id="KW-0798">TonB box</keyword>
<dbReference type="PROSITE" id="PS52016">
    <property type="entry name" value="TONB_DEPENDENT_REC_3"/>
    <property type="match status" value="1"/>
</dbReference>
<evidence type="ECO:0000256" key="4">
    <source>
        <dbReference type="ARBA" id="ARBA00022496"/>
    </source>
</evidence>
<keyword evidence="2 12" id="KW-0813">Transport</keyword>
<evidence type="ECO:0000259" key="15">
    <source>
        <dbReference type="Pfam" id="PF07715"/>
    </source>
</evidence>
<dbReference type="InterPro" id="IPR000531">
    <property type="entry name" value="Beta-barrel_TonB"/>
</dbReference>
<evidence type="ECO:0000256" key="6">
    <source>
        <dbReference type="ARBA" id="ARBA00022729"/>
    </source>
</evidence>
<evidence type="ECO:0000313" key="17">
    <source>
        <dbReference type="Proteomes" id="UP001236507"/>
    </source>
</evidence>
<keyword evidence="4" id="KW-0410">Iron transport</keyword>
<keyword evidence="7" id="KW-0408">Iron</keyword>
<dbReference type="InterPro" id="IPR012910">
    <property type="entry name" value="Plug_dom"/>
</dbReference>
<keyword evidence="16" id="KW-0675">Receptor</keyword>
<dbReference type="PANTHER" id="PTHR32552">
    <property type="entry name" value="FERRICHROME IRON RECEPTOR-RELATED"/>
    <property type="match status" value="1"/>
</dbReference>
<dbReference type="Gene3D" id="2.170.130.10">
    <property type="entry name" value="TonB-dependent receptor, plug domain"/>
    <property type="match status" value="1"/>
</dbReference>
<evidence type="ECO:0000256" key="3">
    <source>
        <dbReference type="ARBA" id="ARBA00022452"/>
    </source>
</evidence>
<evidence type="ECO:0000256" key="9">
    <source>
        <dbReference type="ARBA" id="ARBA00023077"/>
    </source>
</evidence>
<evidence type="ECO:0000256" key="1">
    <source>
        <dbReference type="ARBA" id="ARBA00004571"/>
    </source>
</evidence>
<keyword evidence="3 12" id="KW-1134">Transmembrane beta strand</keyword>
<feature type="domain" description="TonB-dependent receptor-like beta-barrel" evidence="14">
    <location>
        <begin position="273"/>
        <end position="700"/>
    </location>
</feature>